<feature type="transmembrane region" description="Helical" evidence="1">
    <location>
        <begin position="7"/>
        <end position="26"/>
    </location>
</feature>
<keyword evidence="3" id="KW-1185">Reference proteome</keyword>
<dbReference type="EMBL" id="JAPMLT010000012">
    <property type="protein sequence ID" value="MCX7571700.1"/>
    <property type="molecule type" value="Genomic_DNA"/>
</dbReference>
<reference evidence="2 3" key="1">
    <citation type="submission" date="2022-11" db="EMBL/GenBank/DDBJ databases">
        <title>Study of microbial diversity in lake waters.</title>
        <authorList>
            <person name="Zhang J."/>
        </authorList>
    </citation>
    <scope>NUCLEOTIDE SEQUENCE [LARGE SCALE GENOMIC DNA]</scope>
    <source>
        <strain evidence="2 3">DT12</strain>
    </source>
</reference>
<organism evidence="2 3">
    <name type="scientific">Tumebacillus lacus</name>
    <dbReference type="NCBI Taxonomy" id="2995335"/>
    <lineage>
        <taxon>Bacteria</taxon>
        <taxon>Bacillati</taxon>
        <taxon>Bacillota</taxon>
        <taxon>Bacilli</taxon>
        <taxon>Bacillales</taxon>
        <taxon>Alicyclobacillaceae</taxon>
        <taxon>Tumebacillus</taxon>
    </lineage>
</organism>
<proteinExistence type="predicted"/>
<dbReference type="RefSeq" id="WP_267152948.1">
    <property type="nucleotide sequence ID" value="NZ_JAPMLT010000012.1"/>
</dbReference>
<comment type="caution">
    <text evidence="2">The sequence shown here is derived from an EMBL/GenBank/DDBJ whole genome shotgun (WGS) entry which is preliminary data.</text>
</comment>
<evidence type="ECO:0000313" key="2">
    <source>
        <dbReference type="EMBL" id="MCX7571700.1"/>
    </source>
</evidence>
<protein>
    <submittedName>
        <fullName evidence="2">Uncharacterized protein</fullName>
    </submittedName>
</protein>
<dbReference type="Proteomes" id="UP001208017">
    <property type="component" value="Unassembled WGS sequence"/>
</dbReference>
<gene>
    <name evidence="2" type="ORF">OS242_17290</name>
</gene>
<sequence length="63" mass="7333">MWNEKNFPNWLMVAILVGLGELSYWLNTRFGFGVATKVALGVTALAGIWFLILFIGRWRRNFR</sequence>
<accession>A0ABT3X478</accession>
<evidence type="ECO:0000313" key="3">
    <source>
        <dbReference type="Proteomes" id="UP001208017"/>
    </source>
</evidence>
<feature type="transmembrane region" description="Helical" evidence="1">
    <location>
        <begin position="38"/>
        <end position="56"/>
    </location>
</feature>
<evidence type="ECO:0000256" key="1">
    <source>
        <dbReference type="SAM" id="Phobius"/>
    </source>
</evidence>
<keyword evidence="1" id="KW-0812">Transmembrane</keyword>
<keyword evidence="1" id="KW-0472">Membrane</keyword>
<name>A0ABT3X478_9BACL</name>
<keyword evidence="1" id="KW-1133">Transmembrane helix</keyword>